<dbReference type="EMBL" id="SMKY01000103">
    <property type="protein sequence ID" value="TDD79840.1"/>
    <property type="molecule type" value="Genomic_DNA"/>
</dbReference>
<dbReference type="PANTHER" id="PTHR30055">
    <property type="entry name" value="HTH-TYPE TRANSCRIPTIONAL REGULATOR RUTR"/>
    <property type="match status" value="1"/>
</dbReference>
<dbReference type="PRINTS" id="PR00455">
    <property type="entry name" value="HTHTETR"/>
</dbReference>
<keyword evidence="1" id="KW-0678">Repressor</keyword>
<keyword evidence="4" id="KW-0804">Transcription</keyword>
<dbReference type="Gene3D" id="1.10.357.10">
    <property type="entry name" value="Tetracycline Repressor, domain 2"/>
    <property type="match status" value="1"/>
</dbReference>
<keyword evidence="3 5" id="KW-0238">DNA-binding</keyword>
<evidence type="ECO:0000313" key="9">
    <source>
        <dbReference type="Proteomes" id="UP000295578"/>
    </source>
</evidence>
<dbReference type="InterPro" id="IPR036271">
    <property type="entry name" value="Tet_transcr_reg_TetR-rel_C_sf"/>
</dbReference>
<gene>
    <name evidence="8" type="ORF">E1293_22280</name>
</gene>
<evidence type="ECO:0000256" key="4">
    <source>
        <dbReference type="ARBA" id="ARBA00023163"/>
    </source>
</evidence>
<dbReference type="InterPro" id="IPR050109">
    <property type="entry name" value="HTH-type_TetR-like_transc_reg"/>
</dbReference>
<keyword evidence="2" id="KW-0805">Transcription regulation</keyword>
<name>A0A4R5B5F2_9ACTN</name>
<protein>
    <submittedName>
        <fullName evidence="8">TetR/AcrR family transcriptional regulator</fullName>
    </submittedName>
</protein>
<evidence type="ECO:0000256" key="2">
    <source>
        <dbReference type="ARBA" id="ARBA00023015"/>
    </source>
</evidence>
<evidence type="ECO:0000256" key="3">
    <source>
        <dbReference type="ARBA" id="ARBA00023125"/>
    </source>
</evidence>
<reference evidence="8 9" key="1">
    <citation type="submission" date="2019-03" db="EMBL/GenBank/DDBJ databases">
        <title>Draft genome sequences of novel Actinobacteria.</title>
        <authorList>
            <person name="Sahin N."/>
            <person name="Ay H."/>
            <person name="Saygin H."/>
        </authorList>
    </citation>
    <scope>NUCLEOTIDE SEQUENCE [LARGE SCALE GENOMIC DNA]</scope>
    <source>
        <strain evidence="8 9">DSM 45941</strain>
    </source>
</reference>
<dbReference type="InterPro" id="IPR009057">
    <property type="entry name" value="Homeodomain-like_sf"/>
</dbReference>
<dbReference type="Pfam" id="PF00440">
    <property type="entry name" value="TetR_N"/>
    <property type="match status" value="1"/>
</dbReference>
<feature type="compositionally biased region" description="Polar residues" evidence="6">
    <location>
        <begin position="25"/>
        <end position="37"/>
    </location>
</feature>
<feature type="DNA-binding region" description="H-T-H motif" evidence="5">
    <location>
        <begin position="68"/>
        <end position="87"/>
    </location>
</feature>
<keyword evidence="9" id="KW-1185">Reference proteome</keyword>
<evidence type="ECO:0000256" key="6">
    <source>
        <dbReference type="SAM" id="MobiDB-lite"/>
    </source>
</evidence>
<dbReference type="Proteomes" id="UP000295578">
    <property type="component" value="Unassembled WGS sequence"/>
</dbReference>
<organism evidence="8 9">
    <name type="scientific">Actinomadura darangshiensis</name>
    <dbReference type="NCBI Taxonomy" id="705336"/>
    <lineage>
        <taxon>Bacteria</taxon>
        <taxon>Bacillati</taxon>
        <taxon>Actinomycetota</taxon>
        <taxon>Actinomycetes</taxon>
        <taxon>Streptosporangiales</taxon>
        <taxon>Thermomonosporaceae</taxon>
        <taxon>Actinomadura</taxon>
    </lineage>
</organism>
<dbReference type="GO" id="GO:0000976">
    <property type="term" value="F:transcription cis-regulatory region binding"/>
    <property type="evidence" value="ECO:0007669"/>
    <property type="project" value="TreeGrafter"/>
</dbReference>
<accession>A0A4R5B5F2</accession>
<dbReference type="AlphaFoldDB" id="A0A4R5B5F2"/>
<dbReference type="InterPro" id="IPR023772">
    <property type="entry name" value="DNA-bd_HTH_TetR-type_CS"/>
</dbReference>
<feature type="region of interest" description="Disordered" evidence="6">
    <location>
        <begin position="1"/>
        <end position="41"/>
    </location>
</feature>
<dbReference type="Pfam" id="PF17932">
    <property type="entry name" value="TetR_C_24"/>
    <property type="match status" value="1"/>
</dbReference>
<dbReference type="SUPFAM" id="SSF48498">
    <property type="entry name" value="Tetracyclin repressor-like, C-terminal domain"/>
    <property type="match status" value="1"/>
</dbReference>
<dbReference type="PANTHER" id="PTHR30055:SF175">
    <property type="entry name" value="HTH-TYPE TRANSCRIPTIONAL REPRESSOR KSTR2"/>
    <property type="match status" value="1"/>
</dbReference>
<sequence length="235" mass="25651">MPAHKGGAQVTEIRPPLDPVPDSTAPESTVPESTVPESSVPVRQSAVERRILDAALRLFAERGFDGTSVQGIVAAAEVTKGALYHYFDSKDDLLYEIYHSLIARQLADLGAVLAEGLPPREAVHAVLTGLIRSTAAHIDEAKVFARDKDRLDDARMRSVRADRRRYHVTFRGLIEQGQRDGVFSAATPAETVTIVALGMVNQMPSWYRADGPKPADRLAGEVADFILDALDQRRA</sequence>
<dbReference type="InterPro" id="IPR001647">
    <property type="entry name" value="HTH_TetR"/>
</dbReference>
<feature type="domain" description="HTH tetR-type" evidence="7">
    <location>
        <begin position="45"/>
        <end position="105"/>
    </location>
</feature>
<dbReference type="Gene3D" id="1.10.10.60">
    <property type="entry name" value="Homeodomain-like"/>
    <property type="match status" value="1"/>
</dbReference>
<dbReference type="GO" id="GO:0003700">
    <property type="term" value="F:DNA-binding transcription factor activity"/>
    <property type="evidence" value="ECO:0007669"/>
    <property type="project" value="TreeGrafter"/>
</dbReference>
<evidence type="ECO:0000313" key="8">
    <source>
        <dbReference type="EMBL" id="TDD79840.1"/>
    </source>
</evidence>
<comment type="caution">
    <text evidence="8">The sequence shown here is derived from an EMBL/GenBank/DDBJ whole genome shotgun (WGS) entry which is preliminary data.</text>
</comment>
<dbReference type="PROSITE" id="PS50977">
    <property type="entry name" value="HTH_TETR_2"/>
    <property type="match status" value="1"/>
</dbReference>
<dbReference type="OrthoDB" id="3190535at2"/>
<dbReference type="SUPFAM" id="SSF46689">
    <property type="entry name" value="Homeodomain-like"/>
    <property type="match status" value="1"/>
</dbReference>
<evidence type="ECO:0000259" key="7">
    <source>
        <dbReference type="PROSITE" id="PS50977"/>
    </source>
</evidence>
<proteinExistence type="predicted"/>
<dbReference type="InterPro" id="IPR041490">
    <property type="entry name" value="KstR2_TetR_C"/>
</dbReference>
<evidence type="ECO:0000256" key="5">
    <source>
        <dbReference type="PROSITE-ProRule" id="PRU00335"/>
    </source>
</evidence>
<evidence type="ECO:0000256" key="1">
    <source>
        <dbReference type="ARBA" id="ARBA00022491"/>
    </source>
</evidence>
<dbReference type="PROSITE" id="PS01081">
    <property type="entry name" value="HTH_TETR_1"/>
    <property type="match status" value="1"/>
</dbReference>